<keyword evidence="9" id="KW-0902">Two-component regulatory system</keyword>
<feature type="transmembrane region" description="Helical" evidence="11">
    <location>
        <begin position="136"/>
        <end position="159"/>
    </location>
</feature>
<protein>
    <recommendedName>
        <fullName evidence="3">histidine kinase</fullName>
        <ecNumber evidence="3">2.7.13.3</ecNumber>
    </recommendedName>
</protein>
<keyword evidence="5" id="KW-0808">Transferase</keyword>
<feature type="domain" description="HAMP" evidence="14">
    <location>
        <begin position="156"/>
        <end position="209"/>
    </location>
</feature>
<dbReference type="SUPFAM" id="SSF47384">
    <property type="entry name" value="Homodimeric domain of signal transducing histidine kinase"/>
    <property type="match status" value="1"/>
</dbReference>
<dbReference type="PRINTS" id="PR00344">
    <property type="entry name" value="BCTRLSENSOR"/>
</dbReference>
<dbReference type="EMBL" id="JBHSMZ010000005">
    <property type="protein sequence ID" value="MFC5548507.1"/>
    <property type="molecule type" value="Genomic_DNA"/>
</dbReference>
<dbReference type="InterPro" id="IPR003661">
    <property type="entry name" value="HisK_dim/P_dom"/>
</dbReference>
<dbReference type="SMART" id="SM00388">
    <property type="entry name" value="HisKA"/>
    <property type="match status" value="1"/>
</dbReference>
<sequence length="434" mass="47655">MRPSLRLKAALALFVAAIVLLAAQAAGVRSLAEAQEERLIRAIIEDDMRNLLQAWREEPETLPPMDPAMGARVSQEGGQWFALPPSLATLPVGVHEVEIDGREVHVAVARFGADRIYRSYDYSAFEKKFRDGMDTILIVTAIFVLPSIWLAYWLSGLLVRQVGGLARQVRALRSGASPSIDPGHYDEHEVAELAVAVNEYHGRMAAMVEREKEFTANVSHELRTPLTRIRTSCELLEQSAASLDPKSRRRLLQIEQAAEDMHALVECLLALAREETATVASPARLAEIVELTLERYAEQLERQKVAAVVAVPGDVRILANAPALGIVLSNLVDNALRHTENGEIRFSWKDGALQIEDTGTGIAAQALPHVFERFYRAPGGRGDGFGMGLAIVKKICDRYGWRIAVDSAEGQGTRVLLGLNAPQPPALHENFTIS</sequence>
<dbReference type="Gene3D" id="1.10.287.130">
    <property type="match status" value="1"/>
</dbReference>
<keyword evidence="6 11" id="KW-0812">Transmembrane</keyword>
<comment type="catalytic activity">
    <reaction evidence="1">
        <text>ATP + protein L-histidine = ADP + protein N-phospho-L-histidine.</text>
        <dbReference type="EC" id="2.7.13.3"/>
    </reaction>
</comment>
<dbReference type="SMART" id="SM00387">
    <property type="entry name" value="HATPase_c"/>
    <property type="match status" value="1"/>
</dbReference>
<keyword evidence="16" id="KW-1185">Reference proteome</keyword>
<keyword evidence="12" id="KW-0732">Signal</keyword>
<evidence type="ECO:0000256" key="7">
    <source>
        <dbReference type="ARBA" id="ARBA00022777"/>
    </source>
</evidence>
<dbReference type="Proteomes" id="UP001596086">
    <property type="component" value="Unassembled WGS sequence"/>
</dbReference>
<dbReference type="Pfam" id="PF02518">
    <property type="entry name" value="HATPase_c"/>
    <property type="match status" value="1"/>
</dbReference>
<dbReference type="GO" id="GO:0016301">
    <property type="term" value="F:kinase activity"/>
    <property type="evidence" value="ECO:0007669"/>
    <property type="project" value="UniProtKB-KW"/>
</dbReference>
<evidence type="ECO:0000256" key="1">
    <source>
        <dbReference type="ARBA" id="ARBA00000085"/>
    </source>
</evidence>
<keyword evidence="7 15" id="KW-0418">Kinase</keyword>
<evidence type="ECO:0000256" key="11">
    <source>
        <dbReference type="SAM" id="Phobius"/>
    </source>
</evidence>
<keyword evidence="8 11" id="KW-1133">Transmembrane helix</keyword>
<feature type="signal peptide" evidence="12">
    <location>
        <begin position="1"/>
        <end position="25"/>
    </location>
</feature>
<dbReference type="InterPro" id="IPR003594">
    <property type="entry name" value="HATPase_dom"/>
</dbReference>
<dbReference type="InterPro" id="IPR050428">
    <property type="entry name" value="TCS_sensor_his_kinase"/>
</dbReference>
<organism evidence="15 16">
    <name type="scientific">Massilia aerilata</name>
    <dbReference type="NCBI Taxonomy" id="453817"/>
    <lineage>
        <taxon>Bacteria</taxon>
        <taxon>Pseudomonadati</taxon>
        <taxon>Pseudomonadota</taxon>
        <taxon>Betaproteobacteria</taxon>
        <taxon>Burkholderiales</taxon>
        <taxon>Oxalobacteraceae</taxon>
        <taxon>Telluria group</taxon>
        <taxon>Massilia</taxon>
    </lineage>
</organism>
<comment type="caution">
    <text evidence="15">The sequence shown here is derived from an EMBL/GenBank/DDBJ whole genome shotgun (WGS) entry which is preliminary data.</text>
</comment>
<evidence type="ECO:0000256" key="4">
    <source>
        <dbReference type="ARBA" id="ARBA00022553"/>
    </source>
</evidence>
<dbReference type="InterPro" id="IPR036890">
    <property type="entry name" value="HATPase_C_sf"/>
</dbReference>
<dbReference type="InterPro" id="IPR004358">
    <property type="entry name" value="Sig_transdc_His_kin-like_C"/>
</dbReference>
<keyword evidence="10 11" id="KW-0472">Membrane</keyword>
<dbReference type="InterPro" id="IPR003660">
    <property type="entry name" value="HAMP_dom"/>
</dbReference>
<comment type="subcellular location">
    <subcellularLocation>
        <location evidence="2">Membrane</location>
    </subcellularLocation>
</comment>
<dbReference type="PROSITE" id="PS50109">
    <property type="entry name" value="HIS_KIN"/>
    <property type="match status" value="1"/>
</dbReference>
<dbReference type="CDD" id="cd00082">
    <property type="entry name" value="HisKA"/>
    <property type="match status" value="1"/>
</dbReference>
<evidence type="ECO:0000256" key="9">
    <source>
        <dbReference type="ARBA" id="ARBA00023012"/>
    </source>
</evidence>
<feature type="domain" description="Histidine kinase" evidence="13">
    <location>
        <begin position="217"/>
        <end position="423"/>
    </location>
</feature>
<evidence type="ECO:0000259" key="13">
    <source>
        <dbReference type="PROSITE" id="PS50109"/>
    </source>
</evidence>
<keyword evidence="4" id="KW-0597">Phosphoprotein</keyword>
<evidence type="ECO:0000256" key="6">
    <source>
        <dbReference type="ARBA" id="ARBA00022692"/>
    </source>
</evidence>
<evidence type="ECO:0000256" key="3">
    <source>
        <dbReference type="ARBA" id="ARBA00012438"/>
    </source>
</evidence>
<dbReference type="Pfam" id="PF00512">
    <property type="entry name" value="HisKA"/>
    <property type="match status" value="1"/>
</dbReference>
<dbReference type="CDD" id="cd00075">
    <property type="entry name" value="HATPase"/>
    <property type="match status" value="1"/>
</dbReference>
<proteinExistence type="predicted"/>
<dbReference type="RefSeq" id="WP_379769358.1">
    <property type="nucleotide sequence ID" value="NZ_JBHSMZ010000005.1"/>
</dbReference>
<evidence type="ECO:0000256" key="12">
    <source>
        <dbReference type="SAM" id="SignalP"/>
    </source>
</evidence>
<evidence type="ECO:0000259" key="14">
    <source>
        <dbReference type="PROSITE" id="PS50885"/>
    </source>
</evidence>
<dbReference type="EC" id="2.7.13.3" evidence="3"/>
<dbReference type="SUPFAM" id="SSF55874">
    <property type="entry name" value="ATPase domain of HSP90 chaperone/DNA topoisomerase II/histidine kinase"/>
    <property type="match status" value="1"/>
</dbReference>
<evidence type="ECO:0000313" key="16">
    <source>
        <dbReference type="Proteomes" id="UP001596086"/>
    </source>
</evidence>
<evidence type="ECO:0000256" key="2">
    <source>
        <dbReference type="ARBA" id="ARBA00004370"/>
    </source>
</evidence>
<accession>A0ABW0RWI3</accession>
<evidence type="ECO:0000256" key="10">
    <source>
        <dbReference type="ARBA" id="ARBA00023136"/>
    </source>
</evidence>
<dbReference type="PANTHER" id="PTHR45436">
    <property type="entry name" value="SENSOR HISTIDINE KINASE YKOH"/>
    <property type="match status" value="1"/>
</dbReference>
<name>A0ABW0RWI3_9BURK</name>
<evidence type="ECO:0000313" key="15">
    <source>
        <dbReference type="EMBL" id="MFC5548507.1"/>
    </source>
</evidence>
<feature type="chain" id="PRO_5045220791" description="histidine kinase" evidence="12">
    <location>
        <begin position="26"/>
        <end position="434"/>
    </location>
</feature>
<dbReference type="PANTHER" id="PTHR45436:SF16">
    <property type="entry name" value="HISTIDINE KINASE"/>
    <property type="match status" value="1"/>
</dbReference>
<dbReference type="InterPro" id="IPR005467">
    <property type="entry name" value="His_kinase_dom"/>
</dbReference>
<evidence type="ECO:0000256" key="5">
    <source>
        <dbReference type="ARBA" id="ARBA00022679"/>
    </source>
</evidence>
<gene>
    <name evidence="15" type="ORF">ACFPO9_08290</name>
</gene>
<dbReference type="InterPro" id="IPR036097">
    <property type="entry name" value="HisK_dim/P_sf"/>
</dbReference>
<reference evidence="16" key="1">
    <citation type="journal article" date="2019" name="Int. J. Syst. Evol. Microbiol.">
        <title>The Global Catalogue of Microorganisms (GCM) 10K type strain sequencing project: providing services to taxonomists for standard genome sequencing and annotation.</title>
        <authorList>
            <consortium name="The Broad Institute Genomics Platform"/>
            <consortium name="The Broad Institute Genome Sequencing Center for Infectious Disease"/>
            <person name="Wu L."/>
            <person name="Ma J."/>
        </authorList>
    </citation>
    <scope>NUCLEOTIDE SEQUENCE [LARGE SCALE GENOMIC DNA]</scope>
    <source>
        <strain evidence="16">CGMCC 4.5798</strain>
    </source>
</reference>
<evidence type="ECO:0000256" key="8">
    <source>
        <dbReference type="ARBA" id="ARBA00022989"/>
    </source>
</evidence>
<dbReference type="Gene3D" id="3.30.565.10">
    <property type="entry name" value="Histidine kinase-like ATPase, C-terminal domain"/>
    <property type="match status" value="1"/>
</dbReference>
<dbReference type="PROSITE" id="PS50885">
    <property type="entry name" value="HAMP"/>
    <property type="match status" value="1"/>
</dbReference>